<reference evidence="1" key="1">
    <citation type="submission" date="2016-03" db="EMBL/GenBank/DDBJ databases">
        <title>Mechanisms controlling the formation of the plant cell surface in tip-growing cells are functionally conserved among land plants.</title>
        <authorList>
            <person name="Honkanen S."/>
            <person name="Jones V.A."/>
            <person name="Morieri G."/>
            <person name="Champion C."/>
            <person name="Hetherington A.J."/>
            <person name="Kelly S."/>
            <person name="Saint-Marcoux D."/>
            <person name="Proust H."/>
            <person name="Prescott H."/>
            <person name="Dolan L."/>
        </authorList>
    </citation>
    <scope>NUCLEOTIDE SEQUENCE [LARGE SCALE GENOMIC DNA]</scope>
    <source>
        <tissue evidence="1">Whole gametophyte</tissue>
    </source>
</reference>
<sequence length="175" mass="19744">MDKGNPNYERMKRRFYFDEALVQSSAESLRPSVLESLKLPTKVFWRRILVEVKDGVARVCNVVAAADYTRRSAGKDGDLTFDSESVKVTRVEEKTDAALFKKPRTSKIGYQTTRGMRLLTAAEQKRFPLQTHAVDGDESLGVNEGDTPRGHSACVAFKESRQVGRWSRRTAEEEA</sequence>
<evidence type="ECO:0000313" key="2">
    <source>
        <dbReference type="Proteomes" id="UP000077202"/>
    </source>
</evidence>
<proteinExistence type="predicted"/>
<comment type="caution">
    <text evidence="1">The sequence shown here is derived from an EMBL/GenBank/DDBJ whole genome shotgun (WGS) entry which is preliminary data.</text>
</comment>
<name>A0A176W359_MARPO</name>
<dbReference type="AlphaFoldDB" id="A0A176W359"/>
<organism evidence="1 2">
    <name type="scientific">Marchantia polymorpha subsp. ruderalis</name>
    <dbReference type="NCBI Taxonomy" id="1480154"/>
    <lineage>
        <taxon>Eukaryota</taxon>
        <taxon>Viridiplantae</taxon>
        <taxon>Streptophyta</taxon>
        <taxon>Embryophyta</taxon>
        <taxon>Marchantiophyta</taxon>
        <taxon>Marchantiopsida</taxon>
        <taxon>Marchantiidae</taxon>
        <taxon>Marchantiales</taxon>
        <taxon>Marchantiaceae</taxon>
        <taxon>Marchantia</taxon>
    </lineage>
</organism>
<dbReference type="Proteomes" id="UP000077202">
    <property type="component" value="Unassembled WGS sequence"/>
</dbReference>
<dbReference type="EMBL" id="LVLJ01002055">
    <property type="protein sequence ID" value="OAE26885.1"/>
    <property type="molecule type" value="Genomic_DNA"/>
</dbReference>
<protein>
    <submittedName>
        <fullName evidence="1">Uncharacterized protein</fullName>
    </submittedName>
</protein>
<gene>
    <name evidence="1" type="ORF">AXG93_3257s1010</name>
</gene>
<keyword evidence="2" id="KW-1185">Reference proteome</keyword>
<evidence type="ECO:0000313" key="1">
    <source>
        <dbReference type="EMBL" id="OAE26885.1"/>
    </source>
</evidence>
<accession>A0A176W359</accession>